<dbReference type="InterPro" id="IPR005025">
    <property type="entry name" value="FMN_Rdtase-like_dom"/>
</dbReference>
<accession>A0AAD5SUT3</accession>
<sequence>MVRIGILVGSGRSGGNSTGLTDWVQRQFATTTTAEVTVLTPTQYPYPAGVLTAPEMPALVKNREYSDPETAAFARWVSGCDALVILTPQYNWGYPGSLKNALDRLASEWRGKPFLLITYGGHGGGKAADQLAQVIEGGLKAKVSGRVAISLPDAYIRENVRVGAAGNADGFLEAYEESAKEAILALLQNAT</sequence>
<feature type="domain" description="NADPH-dependent FMN reductase-like" evidence="1">
    <location>
        <begin position="3"/>
        <end position="151"/>
    </location>
</feature>
<comment type="caution">
    <text evidence="2">The sequence shown here is derived from an EMBL/GenBank/DDBJ whole genome shotgun (WGS) entry which is preliminary data.</text>
</comment>
<dbReference type="GO" id="GO:0016491">
    <property type="term" value="F:oxidoreductase activity"/>
    <property type="evidence" value="ECO:0007669"/>
    <property type="project" value="InterPro"/>
</dbReference>
<organism evidence="2 3">
    <name type="scientific">Physocladia obscura</name>
    <dbReference type="NCBI Taxonomy" id="109957"/>
    <lineage>
        <taxon>Eukaryota</taxon>
        <taxon>Fungi</taxon>
        <taxon>Fungi incertae sedis</taxon>
        <taxon>Chytridiomycota</taxon>
        <taxon>Chytridiomycota incertae sedis</taxon>
        <taxon>Chytridiomycetes</taxon>
        <taxon>Chytridiales</taxon>
        <taxon>Chytriomycetaceae</taxon>
        <taxon>Physocladia</taxon>
    </lineage>
</organism>
<dbReference type="InterPro" id="IPR050712">
    <property type="entry name" value="NAD(P)H-dep_reductase"/>
</dbReference>
<evidence type="ECO:0000313" key="2">
    <source>
        <dbReference type="EMBL" id="KAJ3100730.1"/>
    </source>
</evidence>
<dbReference type="AlphaFoldDB" id="A0AAD5SUT3"/>
<dbReference type="PANTHER" id="PTHR30543">
    <property type="entry name" value="CHROMATE REDUCTASE"/>
    <property type="match status" value="1"/>
</dbReference>
<reference evidence="2" key="1">
    <citation type="submission" date="2020-05" db="EMBL/GenBank/DDBJ databases">
        <title>Phylogenomic resolution of chytrid fungi.</title>
        <authorList>
            <person name="Stajich J.E."/>
            <person name="Amses K."/>
            <person name="Simmons R."/>
            <person name="Seto K."/>
            <person name="Myers J."/>
            <person name="Bonds A."/>
            <person name="Quandt C.A."/>
            <person name="Barry K."/>
            <person name="Liu P."/>
            <person name="Grigoriev I."/>
            <person name="Longcore J.E."/>
            <person name="James T.Y."/>
        </authorList>
    </citation>
    <scope>NUCLEOTIDE SEQUENCE</scope>
    <source>
        <strain evidence="2">JEL0513</strain>
    </source>
</reference>
<evidence type="ECO:0000259" key="1">
    <source>
        <dbReference type="Pfam" id="PF03358"/>
    </source>
</evidence>
<dbReference type="EMBL" id="JADGJH010002263">
    <property type="protein sequence ID" value="KAJ3100730.1"/>
    <property type="molecule type" value="Genomic_DNA"/>
</dbReference>
<proteinExistence type="predicted"/>
<dbReference type="Proteomes" id="UP001211907">
    <property type="component" value="Unassembled WGS sequence"/>
</dbReference>
<dbReference type="InterPro" id="IPR029039">
    <property type="entry name" value="Flavoprotein-like_sf"/>
</dbReference>
<dbReference type="GO" id="GO:0005829">
    <property type="term" value="C:cytosol"/>
    <property type="evidence" value="ECO:0007669"/>
    <property type="project" value="TreeGrafter"/>
</dbReference>
<dbReference type="SUPFAM" id="SSF52218">
    <property type="entry name" value="Flavoproteins"/>
    <property type="match status" value="1"/>
</dbReference>
<gene>
    <name evidence="2" type="ORF">HK100_004664</name>
</gene>
<evidence type="ECO:0000313" key="3">
    <source>
        <dbReference type="Proteomes" id="UP001211907"/>
    </source>
</evidence>
<name>A0AAD5SUT3_9FUNG</name>
<dbReference type="GO" id="GO:0010181">
    <property type="term" value="F:FMN binding"/>
    <property type="evidence" value="ECO:0007669"/>
    <property type="project" value="TreeGrafter"/>
</dbReference>
<dbReference type="PANTHER" id="PTHR30543:SF21">
    <property type="entry name" value="NAD(P)H-DEPENDENT FMN REDUCTASE LOT6"/>
    <property type="match status" value="1"/>
</dbReference>
<protein>
    <recommendedName>
        <fullName evidence="1">NADPH-dependent FMN reductase-like domain-containing protein</fullName>
    </recommendedName>
</protein>
<dbReference type="Pfam" id="PF03358">
    <property type="entry name" value="FMN_red"/>
    <property type="match status" value="1"/>
</dbReference>
<dbReference type="Gene3D" id="3.40.50.360">
    <property type="match status" value="1"/>
</dbReference>
<keyword evidence="3" id="KW-1185">Reference proteome</keyword>